<feature type="compositionally biased region" description="Basic residues" evidence="1">
    <location>
        <begin position="136"/>
        <end position="150"/>
    </location>
</feature>
<name>A0A5D0GLI6_9FLAO</name>
<dbReference type="EMBL" id="VSFC01000005">
    <property type="protein sequence ID" value="TYA59701.1"/>
    <property type="molecule type" value="Genomic_DNA"/>
</dbReference>
<dbReference type="OrthoDB" id="956918at2"/>
<feature type="chain" id="PRO_5022886768" description="DUF4890 domain-containing protein" evidence="2">
    <location>
        <begin position="19"/>
        <end position="150"/>
    </location>
</feature>
<evidence type="ECO:0000256" key="1">
    <source>
        <dbReference type="SAM" id="MobiDB-lite"/>
    </source>
</evidence>
<evidence type="ECO:0000313" key="4">
    <source>
        <dbReference type="Proteomes" id="UP000324550"/>
    </source>
</evidence>
<feature type="region of interest" description="Disordered" evidence="1">
    <location>
        <begin position="62"/>
        <end position="150"/>
    </location>
</feature>
<dbReference type="RefSeq" id="WP_148452416.1">
    <property type="nucleotide sequence ID" value="NZ_VSFC01000005.1"/>
</dbReference>
<dbReference type="Proteomes" id="UP000324550">
    <property type="component" value="Unassembled WGS sequence"/>
</dbReference>
<feature type="compositionally biased region" description="Basic and acidic residues" evidence="1">
    <location>
        <begin position="66"/>
        <end position="108"/>
    </location>
</feature>
<organism evidence="3 4">
    <name type="scientific">Formosa maritima</name>
    <dbReference type="NCBI Taxonomy" id="2592046"/>
    <lineage>
        <taxon>Bacteria</taxon>
        <taxon>Pseudomonadati</taxon>
        <taxon>Bacteroidota</taxon>
        <taxon>Flavobacteriia</taxon>
        <taxon>Flavobacteriales</taxon>
        <taxon>Flavobacteriaceae</taxon>
        <taxon>Formosa</taxon>
    </lineage>
</organism>
<reference evidence="3 4" key="1">
    <citation type="submission" date="2019-08" db="EMBL/GenBank/DDBJ databases">
        <title>Formosa sediminis sp. nov., isolated from marine sediment.</title>
        <authorList>
            <person name="Cao W.R."/>
        </authorList>
    </citation>
    <scope>NUCLEOTIDE SEQUENCE [LARGE SCALE GENOMIC DNA]</scope>
    <source>
        <strain evidence="3 4">1494</strain>
    </source>
</reference>
<comment type="caution">
    <text evidence="3">The sequence shown here is derived from an EMBL/GenBank/DDBJ whole genome shotgun (WGS) entry which is preliminary data.</text>
</comment>
<gene>
    <name evidence="3" type="ORF">FVF61_01210</name>
</gene>
<evidence type="ECO:0000256" key="2">
    <source>
        <dbReference type="SAM" id="SignalP"/>
    </source>
</evidence>
<sequence length="150" mass="18128">MKKVMAILFFSFCLIANAQEKKERANKMQDYIPEEMAQVQTKQMTLDLDLTETQQKQVQQINLKNAQERKAKYEAKEKASKNSDKEKPSKDERLKMKNEHLDRQIEMKKKMKNILNEDQYKKWEEITKDKREKQKAQMHQKKKMHHSENK</sequence>
<keyword evidence="4" id="KW-1185">Reference proteome</keyword>
<accession>A0A5D0GLI6</accession>
<feature type="compositionally biased region" description="Basic and acidic residues" evidence="1">
    <location>
        <begin position="118"/>
        <end position="135"/>
    </location>
</feature>
<evidence type="ECO:0000313" key="3">
    <source>
        <dbReference type="EMBL" id="TYA59701.1"/>
    </source>
</evidence>
<dbReference type="AlphaFoldDB" id="A0A5D0GLI6"/>
<protein>
    <recommendedName>
        <fullName evidence="5">DUF4890 domain-containing protein</fullName>
    </recommendedName>
</protein>
<keyword evidence="2" id="KW-0732">Signal</keyword>
<evidence type="ECO:0008006" key="5">
    <source>
        <dbReference type="Google" id="ProtNLM"/>
    </source>
</evidence>
<proteinExistence type="predicted"/>
<feature type="signal peptide" evidence="2">
    <location>
        <begin position="1"/>
        <end position="18"/>
    </location>
</feature>
<dbReference type="Gene3D" id="1.20.120.1490">
    <property type="match status" value="1"/>
</dbReference>